<proteinExistence type="predicted"/>
<dbReference type="AlphaFoldDB" id="A0A0E9TTK6"/>
<organism evidence="1">
    <name type="scientific">Anguilla anguilla</name>
    <name type="common">European freshwater eel</name>
    <name type="synonym">Muraena anguilla</name>
    <dbReference type="NCBI Taxonomy" id="7936"/>
    <lineage>
        <taxon>Eukaryota</taxon>
        <taxon>Metazoa</taxon>
        <taxon>Chordata</taxon>
        <taxon>Craniata</taxon>
        <taxon>Vertebrata</taxon>
        <taxon>Euteleostomi</taxon>
        <taxon>Actinopterygii</taxon>
        <taxon>Neopterygii</taxon>
        <taxon>Teleostei</taxon>
        <taxon>Anguilliformes</taxon>
        <taxon>Anguillidae</taxon>
        <taxon>Anguilla</taxon>
    </lineage>
</organism>
<name>A0A0E9TTK6_ANGAN</name>
<reference evidence="1" key="1">
    <citation type="submission" date="2014-11" db="EMBL/GenBank/DDBJ databases">
        <authorList>
            <person name="Amaro Gonzalez C."/>
        </authorList>
    </citation>
    <scope>NUCLEOTIDE SEQUENCE</scope>
</reference>
<accession>A0A0E9TTK6</accession>
<sequence length="55" mass="6370">MEHNLFCFYESSFALTDIETLLVRRCNDGDKDVALLVLSMKYKPITTLTLTQQRS</sequence>
<protein>
    <submittedName>
        <fullName evidence="1">Uncharacterized protein</fullName>
    </submittedName>
</protein>
<reference evidence="1" key="2">
    <citation type="journal article" date="2015" name="Fish Shellfish Immunol.">
        <title>Early steps in the European eel (Anguilla anguilla)-Vibrio vulnificus interaction in the gills: Role of the RtxA13 toxin.</title>
        <authorList>
            <person name="Callol A."/>
            <person name="Pajuelo D."/>
            <person name="Ebbesson L."/>
            <person name="Teles M."/>
            <person name="MacKenzie S."/>
            <person name="Amaro C."/>
        </authorList>
    </citation>
    <scope>NUCLEOTIDE SEQUENCE</scope>
</reference>
<evidence type="ECO:0000313" key="1">
    <source>
        <dbReference type="EMBL" id="JAH57034.1"/>
    </source>
</evidence>
<dbReference type="EMBL" id="GBXM01051543">
    <property type="protein sequence ID" value="JAH57034.1"/>
    <property type="molecule type" value="Transcribed_RNA"/>
</dbReference>